<evidence type="ECO:0000256" key="3">
    <source>
        <dbReference type="ARBA" id="ARBA00022448"/>
    </source>
</evidence>
<organism evidence="9 10">
    <name type="scientific">Vibrio ulleungensis</name>
    <dbReference type="NCBI Taxonomy" id="2807619"/>
    <lineage>
        <taxon>Bacteria</taxon>
        <taxon>Pseudomonadati</taxon>
        <taxon>Pseudomonadota</taxon>
        <taxon>Gammaproteobacteria</taxon>
        <taxon>Vibrionales</taxon>
        <taxon>Vibrionaceae</taxon>
        <taxon>Vibrio</taxon>
    </lineage>
</organism>
<dbReference type="GO" id="GO:0005524">
    <property type="term" value="F:ATP binding"/>
    <property type="evidence" value="ECO:0007669"/>
    <property type="project" value="UniProtKB-KW"/>
</dbReference>
<comment type="similarity">
    <text evidence="2">Belongs to the ABC transporter superfamily.</text>
</comment>
<dbReference type="RefSeq" id="WP_205158222.1">
    <property type="nucleotide sequence ID" value="NZ_JAFEUM010000003.1"/>
</dbReference>
<evidence type="ECO:0000256" key="7">
    <source>
        <dbReference type="ARBA" id="ARBA00023136"/>
    </source>
</evidence>
<dbReference type="InterPro" id="IPR003593">
    <property type="entry name" value="AAA+_ATPase"/>
</dbReference>
<keyword evidence="6 9" id="KW-0067">ATP-binding</keyword>
<dbReference type="InterPro" id="IPR017871">
    <property type="entry name" value="ABC_transporter-like_CS"/>
</dbReference>
<dbReference type="PANTHER" id="PTHR42788">
    <property type="entry name" value="TAURINE IMPORT ATP-BINDING PROTEIN-RELATED"/>
    <property type="match status" value="1"/>
</dbReference>
<gene>
    <name evidence="9" type="ORF">JQC93_09585</name>
</gene>
<dbReference type="PROSITE" id="PS50893">
    <property type="entry name" value="ABC_TRANSPORTER_2"/>
    <property type="match status" value="1"/>
</dbReference>
<dbReference type="PROSITE" id="PS00211">
    <property type="entry name" value="ABC_TRANSPORTER_1"/>
    <property type="match status" value="1"/>
</dbReference>
<sequence>MIQLDDIQVTFNPGTILENRALRGIDLEVPKDQFLTVIGSNGAGKSTLLGAVTGETPMIAGKVVIDGQDVTRNNVHQRASLCARVFQDPLAGTCADLTIEENMALAFSRGSKRGWGLALSSKRRRLFQDRISILGLGLEDRLGDNIGLLSGGQRQAVSLVMATLSDSKLLLLDEHTAALDPRMAAFVIDLTKTVITEFNLTAMMVTHSMKDALACGDRTVMLHQGEIVLDVAGEQRSNMQVSDLLEMFTKVRGEELADDSLLLS</sequence>
<comment type="subcellular location">
    <subcellularLocation>
        <location evidence="1">Cell membrane</location>
        <topology evidence="1">Peripheral membrane protein</topology>
    </subcellularLocation>
</comment>
<dbReference type="Gene3D" id="3.40.50.300">
    <property type="entry name" value="P-loop containing nucleotide triphosphate hydrolases"/>
    <property type="match status" value="1"/>
</dbReference>
<evidence type="ECO:0000256" key="4">
    <source>
        <dbReference type="ARBA" id="ARBA00022475"/>
    </source>
</evidence>
<dbReference type="Proteomes" id="UP000809621">
    <property type="component" value="Unassembled WGS sequence"/>
</dbReference>
<evidence type="ECO:0000256" key="6">
    <source>
        <dbReference type="ARBA" id="ARBA00022840"/>
    </source>
</evidence>
<dbReference type="InterPro" id="IPR027417">
    <property type="entry name" value="P-loop_NTPase"/>
</dbReference>
<protein>
    <submittedName>
        <fullName evidence="9">ABC transporter ATP-binding protein</fullName>
    </submittedName>
</protein>
<keyword evidence="3" id="KW-0813">Transport</keyword>
<feature type="domain" description="ABC transporter" evidence="8">
    <location>
        <begin position="2"/>
        <end position="249"/>
    </location>
</feature>
<dbReference type="EMBL" id="JAFEUM010000003">
    <property type="protein sequence ID" value="MBM7036658.1"/>
    <property type="molecule type" value="Genomic_DNA"/>
</dbReference>
<evidence type="ECO:0000256" key="5">
    <source>
        <dbReference type="ARBA" id="ARBA00022741"/>
    </source>
</evidence>
<dbReference type="InterPro" id="IPR003439">
    <property type="entry name" value="ABC_transporter-like_ATP-bd"/>
</dbReference>
<dbReference type="SUPFAM" id="SSF52540">
    <property type="entry name" value="P-loop containing nucleoside triphosphate hydrolases"/>
    <property type="match status" value="1"/>
</dbReference>
<dbReference type="Pfam" id="PF00005">
    <property type="entry name" value="ABC_tran"/>
    <property type="match status" value="1"/>
</dbReference>
<evidence type="ECO:0000313" key="9">
    <source>
        <dbReference type="EMBL" id="MBM7036658.1"/>
    </source>
</evidence>
<name>A0ABS2HGI7_9VIBR</name>
<proteinExistence type="inferred from homology"/>
<evidence type="ECO:0000256" key="2">
    <source>
        <dbReference type="ARBA" id="ARBA00005417"/>
    </source>
</evidence>
<keyword evidence="4" id="KW-1003">Cell membrane</keyword>
<evidence type="ECO:0000259" key="8">
    <source>
        <dbReference type="PROSITE" id="PS50893"/>
    </source>
</evidence>
<dbReference type="PANTHER" id="PTHR42788:SF7">
    <property type="entry name" value="NITRATE ABC TRANSPORTER ATP-BINDING PROTEIN"/>
    <property type="match status" value="1"/>
</dbReference>
<reference evidence="9 10" key="1">
    <citation type="submission" date="2021-02" db="EMBL/GenBank/DDBJ databases">
        <authorList>
            <person name="Park J.-S."/>
        </authorList>
    </citation>
    <scope>NUCLEOTIDE SEQUENCE [LARGE SCALE GENOMIC DNA]</scope>
    <source>
        <strain evidence="9 10">188UL20-2</strain>
    </source>
</reference>
<evidence type="ECO:0000313" key="10">
    <source>
        <dbReference type="Proteomes" id="UP000809621"/>
    </source>
</evidence>
<evidence type="ECO:0000256" key="1">
    <source>
        <dbReference type="ARBA" id="ARBA00004202"/>
    </source>
</evidence>
<accession>A0ABS2HGI7</accession>
<dbReference type="SMART" id="SM00382">
    <property type="entry name" value="AAA"/>
    <property type="match status" value="1"/>
</dbReference>
<keyword evidence="10" id="KW-1185">Reference proteome</keyword>
<dbReference type="InterPro" id="IPR050166">
    <property type="entry name" value="ABC_transporter_ATP-bind"/>
</dbReference>
<keyword evidence="5" id="KW-0547">Nucleotide-binding</keyword>
<keyword evidence="7" id="KW-0472">Membrane</keyword>
<comment type="caution">
    <text evidence="9">The sequence shown here is derived from an EMBL/GenBank/DDBJ whole genome shotgun (WGS) entry which is preliminary data.</text>
</comment>